<comment type="function">
    <text evidence="12 13">Catalyzes the ATP-dependent phosphorylation of L-homoserine to L-homoserine phosphate.</text>
</comment>
<keyword evidence="6 13" id="KW-0808">Transferase</keyword>
<evidence type="ECO:0000256" key="6">
    <source>
        <dbReference type="ARBA" id="ARBA00022679"/>
    </source>
</evidence>
<dbReference type="InterPro" id="IPR036554">
    <property type="entry name" value="GHMP_kinase_C_sf"/>
</dbReference>
<dbReference type="Proteomes" id="UP000092687">
    <property type="component" value="Chromosome"/>
</dbReference>
<dbReference type="EMBL" id="CP016537">
    <property type="protein sequence ID" value="ANU13817.1"/>
    <property type="molecule type" value="Genomic_DNA"/>
</dbReference>
<accession>A0A1C7DR02</accession>
<dbReference type="InterPro" id="IPR013750">
    <property type="entry name" value="GHMP_kinase_C_dom"/>
</dbReference>
<evidence type="ECO:0000256" key="7">
    <source>
        <dbReference type="ARBA" id="ARBA00022697"/>
    </source>
</evidence>
<comment type="similarity">
    <text evidence="2 13">Belongs to the GHMP kinase family. Homoserine kinase subfamily.</text>
</comment>
<dbReference type="KEGG" id="phc:BBI08_08120"/>
<dbReference type="HAMAP" id="MF_00384">
    <property type="entry name" value="Homoser_kinase"/>
    <property type="match status" value="1"/>
</dbReference>
<dbReference type="RefSeq" id="WP_008498197.1">
    <property type="nucleotide sequence ID" value="NZ_CP016537.2"/>
</dbReference>
<proteinExistence type="inferred from homology"/>
<dbReference type="SUPFAM" id="SSF54211">
    <property type="entry name" value="Ribosomal protein S5 domain 2-like"/>
    <property type="match status" value="1"/>
</dbReference>
<evidence type="ECO:0000256" key="3">
    <source>
        <dbReference type="ARBA" id="ARBA00012078"/>
    </source>
</evidence>
<comment type="subcellular location">
    <subcellularLocation>
        <location evidence="13">Cytoplasm</location>
    </subcellularLocation>
</comment>
<dbReference type="InterPro" id="IPR020568">
    <property type="entry name" value="Ribosomal_Su5_D2-typ_SF"/>
</dbReference>
<dbReference type="GO" id="GO:0009088">
    <property type="term" value="P:threonine biosynthetic process"/>
    <property type="evidence" value="ECO:0007669"/>
    <property type="project" value="UniProtKB-UniRule"/>
</dbReference>
<dbReference type="InterPro" id="IPR006204">
    <property type="entry name" value="GHMP_kinase_N_dom"/>
</dbReference>
<name>A0A1C7DR02_9BACL</name>
<evidence type="ECO:0000256" key="11">
    <source>
        <dbReference type="ARBA" id="ARBA00049375"/>
    </source>
</evidence>
<evidence type="ECO:0000313" key="17">
    <source>
        <dbReference type="Proteomes" id="UP000092687"/>
    </source>
</evidence>
<dbReference type="Gene3D" id="3.30.70.890">
    <property type="entry name" value="GHMP kinase, C-terminal domain"/>
    <property type="match status" value="1"/>
</dbReference>
<gene>
    <name evidence="13" type="primary">thrB</name>
    <name evidence="16" type="ORF">BBI08_08120</name>
</gene>
<keyword evidence="5 13" id="KW-0028">Amino-acid biosynthesis</keyword>
<evidence type="ECO:0000259" key="14">
    <source>
        <dbReference type="Pfam" id="PF00288"/>
    </source>
</evidence>
<evidence type="ECO:0000256" key="2">
    <source>
        <dbReference type="ARBA" id="ARBA00007370"/>
    </source>
</evidence>
<dbReference type="Pfam" id="PF08544">
    <property type="entry name" value="GHMP_kinases_C"/>
    <property type="match status" value="1"/>
</dbReference>
<keyword evidence="13" id="KW-0963">Cytoplasm</keyword>
<dbReference type="GO" id="GO:0005737">
    <property type="term" value="C:cytoplasm"/>
    <property type="evidence" value="ECO:0007669"/>
    <property type="project" value="UniProtKB-SubCell"/>
</dbReference>
<dbReference type="PANTHER" id="PTHR20861">
    <property type="entry name" value="HOMOSERINE/4-DIPHOSPHOCYTIDYL-2-C-METHYL-D-ERYTHRITOL KINASE"/>
    <property type="match status" value="1"/>
</dbReference>
<comment type="catalytic activity">
    <reaction evidence="11 13">
        <text>L-homoserine + ATP = O-phospho-L-homoserine + ADP + H(+)</text>
        <dbReference type="Rhea" id="RHEA:13985"/>
        <dbReference type="ChEBI" id="CHEBI:15378"/>
        <dbReference type="ChEBI" id="CHEBI:30616"/>
        <dbReference type="ChEBI" id="CHEBI:57476"/>
        <dbReference type="ChEBI" id="CHEBI:57590"/>
        <dbReference type="ChEBI" id="CHEBI:456216"/>
        <dbReference type="EC" id="2.7.1.39"/>
    </reaction>
</comment>
<dbReference type="PROSITE" id="PS00627">
    <property type="entry name" value="GHMP_KINASES_ATP"/>
    <property type="match status" value="1"/>
</dbReference>
<dbReference type="Gene3D" id="3.30.230.10">
    <property type="match status" value="1"/>
</dbReference>
<keyword evidence="8 13" id="KW-0547">Nucleotide-binding</keyword>
<feature type="domain" description="GHMP kinase N-terminal" evidence="14">
    <location>
        <begin position="60"/>
        <end position="142"/>
    </location>
</feature>
<keyword evidence="9 13" id="KW-0418">Kinase</keyword>
<dbReference type="PIRSF" id="PIRSF000676">
    <property type="entry name" value="Homoser_kin"/>
    <property type="match status" value="1"/>
</dbReference>
<evidence type="ECO:0000256" key="10">
    <source>
        <dbReference type="ARBA" id="ARBA00022840"/>
    </source>
</evidence>
<dbReference type="GO" id="GO:0005524">
    <property type="term" value="F:ATP binding"/>
    <property type="evidence" value="ECO:0007669"/>
    <property type="project" value="UniProtKB-UniRule"/>
</dbReference>
<evidence type="ECO:0000313" key="16">
    <source>
        <dbReference type="EMBL" id="ANU13817.1"/>
    </source>
</evidence>
<evidence type="ECO:0000256" key="1">
    <source>
        <dbReference type="ARBA" id="ARBA00005015"/>
    </source>
</evidence>
<dbReference type="SUPFAM" id="SSF55060">
    <property type="entry name" value="GHMP Kinase, C-terminal domain"/>
    <property type="match status" value="1"/>
</dbReference>
<protein>
    <recommendedName>
        <fullName evidence="4 13">Homoserine kinase</fullName>
        <shortName evidence="13">HK</shortName>
        <shortName evidence="13">HSK</shortName>
        <ecNumber evidence="3 13">2.7.1.39</ecNumber>
    </recommendedName>
</protein>
<dbReference type="PRINTS" id="PR00958">
    <property type="entry name" value="HOMSERKINASE"/>
</dbReference>
<reference evidence="16" key="1">
    <citation type="submission" date="2016-10" db="EMBL/GenBank/DDBJ databases">
        <authorList>
            <person name="de Groot N.N."/>
        </authorList>
    </citation>
    <scope>NUCLEOTIDE SEQUENCE</scope>
    <source>
        <strain evidence="16">DSM 24743</strain>
    </source>
</reference>
<dbReference type="NCBIfam" id="TIGR00191">
    <property type="entry name" value="thrB"/>
    <property type="match status" value="1"/>
</dbReference>
<dbReference type="InterPro" id="IPR014721">
    <property type="entry name" value="Ribsml_uS5_D2-typ_fold_subgr"/>
</dbReference>
<keyword evidence="17" id="KW-1185">Reference proteome</keyword>
<feature type="domain" description="GHMP kinase C-terminal" evidence="15">
    <location>
        <begin position="203"/>
        <end position="280"/>
    </location>
</feature>
<dbReference type="InterPro" id="IPR000870">
    <property type="entry name" value="Homoserine_kinase"/>
</dbReference>
<dbReference type="AlphaFoldDB" id="A0A1C7DR02"/>
<keyword evidence="7 13" id="KW-0791">Threonine biosynthesis</keyword>
<feature type="binding site" evidence="13">
    <location>
        <begin position="89"/>
        <end position="99"/>
    </location>
    <ligand>
        <name>ATP</name>
        <dbReference type="ChEBI" id="CHEBI:30616"/>
    </ligand>
</feature>
<evidence type="ECO:0000256" key="8">
    <source>
        <dbReference type="ARBA" id="ARBA00022741"/>
    </source>
</evidence>
<evidence type="ECO:0000256" key="12">
    <source>
        <dbReference type="ARBA" id="ARBA00049954"/>
    </source>
</evidence>
<dbReference type="EC" id="2.7.1.39" evidence="3 13"/>
<dbReference type="GO" id="GO:0004413">
    <property type="term" value="F:homoserine kinase activity"/>
    <property type="evidence" value="ECO:0007669"/>
    <property type="project" value="UniProtKB-UniRule"/>
</dbReference>
<dbReference type="Pfam" id="PF00288">
    <property type="entry name" value="GHMP_kinases_N"/>
    <property type="match status" value="1"/>
</dbReference>
<organism evidence="16 17">
    <name type="scientific">Planococcus halocryophilus</name>
    <dbReference type="NCBI Taxonomy" id="1215089"/>
    <lineage>
        <taxon>Bacteria</taxon>
        <taxon>Bacillati</taxon>
        <taxon>Bacillota</taxon>
        <taxon>Bacilli</taxon>
        <taxon>Bacillales</taxon>
        <taxon>Caryophanaceae</taxon>
        <taxon>Planococcus</taxon>
    </lineage>
</organism>
<keyword evidence="10 13" id="KW-0067">ATP-binding</keyword>
<sequence>MSWKEFSLTVPASTANLGPGFDSIGLALDLHMFVHVSPSASWQVEYKDQGYKQLATGTDNLIVATAQAVADQYKRSLPTAKLIIDTEIPLSRGLGSSASAIAAGIEIADRLIDLQLSMKEKLKIGTEMEGHPDNISASLLGGLTISYFDDEDLEVIHVVDVEIGVVILVPPTEFLTSESRNLLPESLPYKTAIRGGASGNVLAAALVRGDWKLAGRMMQKDVFHEPYRKSKFQDFEQIQQSCLELGVYGMAISGAGPSLFIAVEKGQEKMVAAQLAEKFPLYESLVTKPSSKGIKICETVL</sequence>
<evidence type="ECO:0000259" key="15">
    <source>
        <dbReference type="Pfam" id="PF08544"/>
    </source>
</evidence>
<dbReference type="PANTHER" id="PTHR20861:SF1">
    <property type="entry name" value="HOMOSERINE KINASE"/>
    <property type="match status" value="1"/>
</dbReference>
<dbReference type="InterPro" id="IPR006203">
    <property type="entry name" value="GHMP_knse_ATP-bd_CS"/>
</dbReference>
<comment type="pathway">
    <text evidence="1 13">Amino-acid biosynthesis; L-threonine biosynthesis; L-threonine from L-aspartate: step 4/5.</text>
</comment>
<evidence type="ECO:0000256" key="13">
    <source>
        <dbReference type="HAMAP-Rule" id="MF_00384"/>
    </source>
</evidence>
<evidence type="ECO:0000256" key="4">
    <source>
        <dbReference type="ARBA" id="ARBA00017858"/>
    </source>
</evidence>
<evidence type="ECO:0000256" key="9">
    <source>
        <dbReference type="ARBA" id="ARBA00022777"/>
    </source>
</evidence>
<dbReference type="STRING" id="1215089.BBI08_08120"/>
<dbReference type="OrthoDB" id="9769912at2"/>
<evidence type="ECO:0000256" key="5">
    <source>
        <dbReference type="ARBA" id="ARBA00022605"/>
    </source>
</evidence>
<dbReference type="UniPathway" id="UPA00050">
    <property type="reaction ID" value="UER00064"/>
</dbReference>